<feature type="compositionally biased region" description="Basic and acidic residues" evidence="1">
    <location>
        <begin position="31"/>
        <end position="40"/>
    </location>
</feature>
<feature type="region of interest" description="Disordered" evidence="1">
    <location>
        <begin position="16"/>
        <end position="57"/>
    </location>
</feature>
<dbReference type="AlphaFoldDB" id="A0A392NWN1"/>
<sequence>MMNRIKEIKIEFTSKETSPDIIEEDGSVPNEENKILDPKVARSKGRPPSTRKSSKVDQIVKKFAKKRIQIRSKKSGKDQGQKKNLCASRVQESVQVIDGIDTQESINQCEQSSFGWNGQSGTYNLAPFNPNSVLIGEVNQAPFYSQVMNHGVSYFELLQ</sequence>
<dbReference type="Proteomes" id="UP000265520">
    <property type="component" value="Unassembled WGS sequence"/>
</dbReference>
<proteinExistence type="predicted"/>
<evidence type="ECO:0000313" key="3">
    <source>
        <dbReference type="Proteomes" id="UP000265520"/>
    </source>
</evidence>
<name>A0A392NWN1_9FABA</name>
<evidence type="ECO:0000256" key="1">
    <source>
        <dbReference type="SAM" id="MobiDB-lite"/>
    </source>
</evidence>
<feature type="non-terminal residue" evidence="2">
    <location>
        <position position="159"/>
    </location>
</feature>
<accession>A0A392NWN1</accession>
<protein>
    <submittedName>
        <fullName evidence="2">FAR1-related protein</fullName>
    </submittedName>
</protein>
<reference evidence="2 3" key="1">
    <citation type="journal article" date="2018" name="Front. Plant Sci.">
        <title>Red Clover (Trifolium pratense) and Zigzag Clover (T. medium) - A Picture of Genomic Similarities and Differences.</title>
        <authorList>
            <person name="Dluhosova J."/>
            <person name="Istvanek J."/>
            <person name="Nedelnik J."/>
            <person name="Repkova J."/>
        </authorList>
    </citation>
    <scope>NUCLEOTIDE SEQUENCE [LARGE SCALE GENOMIC DNA]</scope>
    <source>
        <strain evidence="3">cv. 10/8</strain>
        <tissue evidence="2">Leaf</tissue>
    </source>
</reference>
<comment type="caution">
    <text evidence="2">The sequence shown here is derived from an EMBL/GenBank/DDBJ whole genome shotgun (WGS) entry which is preliminary data.</text>
</comment>
<keyword evidence="3" id="KW-1185">Reference proteome</keyword>
<dbReference type="EMBL" id="LXQA010052682">
    <property type="protein sequence ID" value="MCI03589.1"/>
    <property type="molecule type" value="Genomic_DNA"/>
</dbReference>
<organism evidence="2 3">
    <name type="scientific">Trifolium medium</name>
    <dbReference type="NCBI Taxonomy" id="97028"/>
    <lineage>
        <taxon>Eukaryota</taxon>
        <taxon>Viridiplantae</taxon>
        <taxon>Streptophyta</taxon>
        <taxon>Embryophyta</taxon>
        <taxon>Tracheophyta</taxon>
        <taxon>Spermatophyta</taxon>
        <taxon>Magnoliopsida</taxon>
        <taxon>eudicotyledons</taxon>
        <taxon>Gunneridae</taxon>
        <taxon>Pentapetalae</taxon>
        <taxon>rosids</taxon>
        <taxon>fabids</taxon>
        <taxon>Fabales</taxon>
        <taxon>Fabaceae</taxon>
        <taxon>Papilionoideae</taxon>
        <taxon>50 kb inversion clade</taxon>
        <taxon>NPAAA clade</taxon>
        <taxon>Hologalegina</taxon>
        <taxon>IRL clade</taxon>
        <taxon>Trifolieae</taxon>
        <taxon>Trifolium</taxon>
    </lineage>
</organism>
<evidence type="ECO:0000313" key="2">
    <source>
        <dbReference type="EMBL" id="MCI03589.1"/>
    </source>
</evidence>